<comment type="similarity">
    <text evidence="6">Belongs to the major facilitator superfamily. Sugar transporter (TC 2.A.1.1) family.</text>
</comment>
<reference evidence="10" key="1">
    <citation type="submission" date="2019-08" db="EMBL/GenBank/DDBJ databases">
        <title>The improved chromosome-level genome for the pearl oyster Pinctada fucata martensii using PacBio sequencing and Hi-C.</title>
        <authorList>
            <person name="Zheng Z."/>
        </authorList>
    </citation>
    <scope>NUCLEOTIDE SEQUENCE</scope>
    <source>
        <strain evidence="10">ZZ-2019</strain>
        <tissue evidence="10">Adductor muscle</tissue>
    </source>
</reference>
<dbReference type="FunFam" id="1.20.1250.20:FF:000029">
    <property type="entry name" value="solute carrier family 2, facilitated glucose transporter member 4"/>
    <property type="match status" value="1"/>
</dbReference>
<dbReference type="Gene3D" id="1.20.1250.20">
    <property type="entry name" value="MFS general substrate transporter like domains"/>
    <property type="match status" value="1"/>
</dbReference>
<feature type="compositionally biased region" description="Low complexity" evidence="7">
    <location>
        <begin position="21"/>
        <end position="31"/>
    </location>
</feature>
<dbReference type="Pfam" id="PF00083">
    <property type="entry name" value="Sugar_tr"/>
    <property type="match status" value="1"/>
</dbReference>
<feature type="transmembrane region" description="Helical" evidence="8">
    <location>
        <begin position="471"/>
        <end position="491"/>
    </location>
</feature>
<evidence type="ECO:0000256" key="6">
    <source>
        <dbReference type="RuleBase" id="RU003346"/>
    </source>
</evidence>
<dbReference type="InterPro" id="IPR045263">
    <property type="entry name" value="GLUT"/>
</dbReference>
<feature type="region of interest" description="Disordered" evidence="7">
    <location>
        <begin position="1"/>
        <end position="32"/>
    </location>
</feature>
<evidence type="ECO:0000256" key="1">
    <source>
        <dbReference type="ARBA" id="ARBA00004141"/>
    </source>
</evidence>
<evidence type="ECO:0000256" key="2">
    <source>
        <dbReference type="ARBA" id="ARBA00022448"/>
    </source>
</evidence>
<feature type="transmembrane region" description="Helical" evidence="8">
    <location>
        <begin position="166"/>
        <end position="183"/>
    </location>
</feature>
<dbReference type="PROSITE" id="PS00216">
    <property type="entry name" value="SUGAR_TRANSPORT_1"/>
    <property type="match status" value="1"/>
</dbReference>
<evidence type="ECO:0000256" key="4">
    <source>
        <dbReference type="ARBA" id="ARBA00022989"/>
    </source>
</evidence>
<dbReference type="InterPro" id="IPR036259">
    <property type="entry name" value="MFS_trans_sf"/>
</dbReference>
<dbReference type="AlphaFoldDB" id="A0AA89C878"/>
<accession>A0AA89C878</accession>
<sequence length="565" mass="61891">MEEKEPLLTSDHPRGGNKLLSRQTSSDQSISSDEEIDALLTDSPRNDFTGTLVFAIASCILGSSFMVGYNTGVLNAPAEVMKSFYNCTYYLRHGSSQTMDVCLSQLNSSSSNQTSESEPGTYMTQSQMTFLWGMTVAAFAFGGTFGGVSAGYFTNKFGRRGALLRNNVLHLIAAAILVASRYVKSYEMLIAGRFLVGVSAGVCTGAAPLYLSEIAPTSLRGFAGTFNQLAITSGVLAAEVLGLKFLLGTSDYWHILLGLTCAAIVWQVLTLSWCPETPRYLMINQNNEEEAEKALVWLRGRMDVSEELEDMKSEMENTKGTQKFSVLDLLRNKALLTPLIISVVLQMSQQFSGINAVIYYSTDIFKKAGLSSSTAQYATIATGGVNVAMTFVSALIMDKAGRRTLHLTGLGGMFIFSLILVLSYVFQEKVSWLRYVCVGTVLCYIISFATGPGAIPWFIVAELFSQGPRTAAVSVATLVNWLCNFTVGIVVPELQDFLGKFFFLPFTVMLLLFWIFTFIKVPETKGKTIEEITAIFDDSISKRAVAINKDTDQKYKRLNDSASES</sequence>
<organism evidence="10 11">
    <name type="scientific">Pinctada imbricata</name>
    <name type="common">Atlantic pearl-oyster</name>
    <name type="synonym">Pinctada martensii</name>
    <dbReference type="NCBI Taxonomy" id="66713"/>
    <lineage>
        <taxon>Eukaryota</taxon>
        <taxon>Metazoa</taxon>
        <taxon>Spiralia</taxon>
        <taxon>Lophotrochozoa</taxon>
        <taxon>Mollusca</taxon>
        <taxon>Bivalvia</taxon>
        <taxon>Autobranchia</taxon>
        <taxon>Pteriomorphia</taxon>
        <taxon>Pterioida</taxon>
        <taxon>Pterioidea</taxon>
        <taxon>Pteriidae</taxon>
        <taxon>Pinctada</taxon>
    </lineage>
</organism>
<gene>
    <name evidence="10" type="ORF">FSP39_016190</name>
</gene>
<feature type="transmembrane region" description="Helical" evidence="8">
    <location>
        <begin position="189"/>
        <end position="211"/>
    </location>
</feature>
<proteinExistence type="inferred from homology"/>
<feature type="domain" description="Major facilitator superfamily (MFS) profile" evidence="9">
    <location>
        <begin position="56"/>
        <end position="525"/>
    </location>
</feature>
<protein>
    <recommendedName>
        <fullName evidence="9">Major facilitator superfamily (MFS) profile domain-containing protein</fullName>
    </recommendedName>
</protein>
<feature type="transmembrane region" description="Helical" evidence="8">
    <location>
        <begin position="432"/>
        <end position="459"/>
    </location>
</feature>
<dbReference type="InterPro" id="IPR005829">
    <property type="entry name" value="Sugar_transporter_CS"/>
</dbReference>
<dbReference type="PANTHER" id="PTHR23503:SF8">
    <property type="entry name" value="FACILITATED GLUCOSE TRANSPORTER PROTEIN 1"/>
    <property type="match status" value="1"/>
</dbReference>
<dbReference type="NCBIfam" id="TIGR00879">
    <property type="entry name" value="SP"/>
    <property type="match status" value="1"/>
</dbReference>
<evidence type="ECO:0000256" key="8">
    <source>
        <dbReference type="SAM" id="Phobius"/>
    </source>
</evidence>
<feature type="transmembrane region" description="Helical" evidence="8">
    <location>
        <begin position="130"/>
        <end position="154"/>
    </location>
</feature>
<comment type="caution">
    <text evidence="10">The sequence shown here is derived from an EMBL/GenBank/DDBJ whole genome shotgun (WGS) entry which is preliminary data.</text>
</comment>
<evidence type="ECO:0000313" key="10">
    <source>
        <dbReference type="EMBL" id="KAK3105051.1"/>
    </source>
</evidence>
<evidence type="ECO:0000259" key="9">
    <source>
        <dbReference type="PROSITE" id="PS50850"/>
    </source>
</evidence>
<dbReference type="PROSITE" id="PS50850">
    <property type="entry name" value="MFS"/>
    <property type="match status" value="1"/>
</dbReference>
<feature type="transmembrane region" description="Helical" evidence="8">
    <location>
        <begin position="404"/>
        <end position="426"/>
    </location>
</feature>
<feature type="compositionally biased region" description="Basic and acidic residues" evidence="7">
    <location>
        <begin position="1"/>
        <end position="14"/>
    </location>
</feature>
<dbReference type="PANTHER" id="PTHR23503">
    <property type="entry name" value="SOLUTE CARRIER FAMILY 2"/>
    <property type="match status" value="1"/>
</dbReference>
<feature type="transmembrane region" description="Helical" evidence="8">
    <location>
        <begin position="497"/>
        <end position="519"/>
    </location>
</feature>
<keyword evidence="3 8" id="KW-0812">Transmembrane</keyword>
<dbReference type="EMBL" id="VSWD01000004">
    <property type="protein sequence ID" value="KAK3105051.1"/>
    <property type="molecule type" value="Genomic_DNA"/>
</dbReference>
<evidence type="ECO:0000256" key="3">
    <source>
        <dbReference type="ARBA" id="ARBA00022692"/>
    </source>
</evidence>
<feature type="transmembrane region" description="Helical" evidence="8">
    <location>
        <begin position="48"/>
        <end position="69"/>
    </location>
</feature>
<dbReference type="GO" id="GO:0016020">
    <property type="term" value="C:membrane"/>
    <property type="evidence" value="ECO:0007669"/>
    <property type="project" value="UniProtKB-SubCell"/>
</dbReference>
<feature type="transmembrane region" description="Helical" evidence="8">
    <location>
        <begin position="252"/>
        <end position="274"/>
    </location>
</feature>
<dbReference type="GO" id="GO:0015149">
    <property type="term" value="F:hexose transmembrane transporter activity"/>
    <property type="evidence" value="ECO:0007669"/>
    <property type="project" value="TreeGrafter"/>
</dbReference>
<dbReference type="SUPFAM" id="SSF103473">
    <property type="entry name" value="MFS general substrate transporter"/>
    <property type="match status" value="1"/>
</dbReference>
<keyword evidence="5 8" id="KW-0472">Membrane</keyword>
<dbReference type="InterPro" id="IPR003663">
    <property type="entry name" value="Sugar/inositol_transpt"/>
</dbReference>
<keyword evidence="2 6" id="KW-0813">Transport</keyword>
<dbReference type="PROSITE" id="PS00217">
    <property type="entry name" value="SUGAR_TRANSPORT_2"/>
    <property type="match status" value="1"/>
</dbReference>
<name>A0AA89C878_PINIB</name>
<feature type="transmembrane region" description="Helical" evidence="8">
    <location>
        <begin position="374"/>
        <end position="397"/>
    </location>
</feature>
<dbReference type="InterPro" id="IPR005828">
    <property type="entry name" value="MFS_sugar_transport-like"/>
</dbReference>
<evidence type="ECO:0000256" key="5">
    <source>
        <dbReference type="ARBA" id="ARBA00023136"/>
    </source>
</evidence>
<evidence type="ECO:0000256" key="7">
    <source>
        <dbReference type="SAM" id="MobiDB-lite"/>
    </source>
</evidence>
<dbReference type="InterPro" id="IPR020846">
    <property type="entry name" value="MFS_dom"/>
</dbReference>
<evidence type="ECO:0000313" key="11">
    <source>
        <dbReference type="Proteomes" id="UP001186944"/>
    </source>
</evidence>
<dbReference type="PRINTS" id="PR00171">
    <property type="entry name" value="SUGRTRNSPORT"/>
</dbReference>
<keyword evidence="11" id="KW-1185">Reference proteome</keyword>
<dbReference type="Proteomes" id="UP001186944">
    <property type="component" value="Unassembled WGS sequence"/>
</dbReference>
<keyword evidence="4 8" id="KW-1133">Transmembrane helix</keyword>
<comment type="subcellular location">
    <subcellularLocation>
        <location evidence="1">Membrane</location>
        <topology evidence="1">Multi-pass membrane protein</topology>
    </subcellularLocation>
</comment>